<keyword evidence="2" id="KW-0472">Membrane</keyword>
<name>A0ABN2LVF6_9ACTN</name>
<evidence type="ECO:0000259" key="3">
    <source>
        <dbReference type="Pfam" id="PF13828"/>
    </source>
</evidence>
<evidence type="ECO:0000256" key="2">
    <source>
        <dbReference type="SAM" id="Phobius"/>
    </source>
</evidence>
<organism evidence="4 5">
    <name type="scientific">Luedemannella flava</name>
    <dbReference type="NCBI Taxonomy" id="349316"/>
    <lineage>
        <taxon>Bacteria</taxon>
        <taxon>Bacillati</taxon>
        <taxon>Actinomycetota</taxon>
        <taxon>Actinomycetes</taxon>
        <taxon>Micromonosporales</taxon>
        <taxon>Micromonosporaceae</taxon>
        <taxon>Luedemannella</taxon>
    </lineage>
</organism>
<dbReference type="Proteomes" id="UP001500218">
    <property type="component" value="Unassembled WGS sequence"/>
</dbReference>
<feature type="transmembrane region" description="Helical" evidence="2">
    <location>
        <begin position="113"/>
        <end position="139"/>
    </location>
</feature>
<feature type="compositionally biased region" description="Pro residues" evidence="1">
    <location>
        <begin position="1"/>
        <end position="12"/>
    </location>
</feature>
<keyword evidence="5" id="KW-1185">Reference proteome</keyword>
<keyword evidence="2" id="KW-1133">Transmembrane helix</keyword>
<comment type="caution">
    <text evidence="4">The sequence shown here is derived from an EMBL/GenBank/DDBJ whole genome shotgun (WGS) entry which is preliminary data.</text>
</comment>
<feature type="compositionally biased region" description="Pro residues" evidence="1">
    <location>
        <begin position="33"/>
        <end position="55"/>
    </location>
</feature>
<feature type="region of interest" description="Disordered" evidence="1">
    <location>
        <begin position="1"/>
        <end position="55"/>
    </location>
</feature>
<proteinExistence type="predicted"/>
<sequence length="154" mass="15723">MTYPGQPEPPGQPAWTDPTAPAYPADPAAALPPTTPNPAYAPPPPPAYGPPQPPYQVVPGYQPSPYGVPVAAAPTNGLAIASLITAILGFGFIAAIMGHIAKRQIAERGEQGDGFALAGIIVGWVTTAIWVLCCGGYALMVAGMFGTSFATSTY</sequence>
<protein>
    <recommendedName>
        <fullName evidence="3">DUF4190 domain-containing protein</fullName>
    </recommendedName>
</protein>
<feature type="domain" description="DUF4190" evidence="3">
    <location>
        <begin position="78"/>
        <end position="132"/>
    </location>
</feature>
<gene>
    <name evidence="4" type="ORF">GCM10009682_22430</name>
</gene>
<dbReference type="EMBL" id="BAAALT010000056">
    <property type="protein sequence ID" value="GAA1800342.1"/>
    <property type="molecule type" value="Genomic_DNA"/>
</dbReference>
<reference evidence="5" key="1">
    <citation type="journal article" date="2019" name="Int. J. Syst. Evol. Microbiol.">
        <title>The Global Catalogue of Microorganisms (GCM) 10K type strain sequencing project: providing services to taxonomists for standard genome sequencing and annotation.</title>
        <authorList>
            <consortium name="The Broad Institute Genomics Platform"/>
            <consortium name="The Broad Institute Genome Sequencing Center for Infectious Disease"/>
            <person name="Wu L."/>
            <person name="Ma J."/>
        </authorList>
    </citation>
    <scope>NUCLEOTIDE SEQUENCE [LARGE SCALE GENOMIC DNA]</scope>
    <source>
        <strain evidence="5">JCM 13250</strain>
    </source>
</reference>
<accession>A0ABN2LVF6</accession>
<evidence type="ECO:0000256" key="1">
    <source>
        <dbReference type="SAM" id="MobiDB-lite"/>
    </source>
</evidence>
<feature type="transmembrane region" description="Helical" evidence="2">
    <location>
        <begin position="78"/>
        <end position="101"/>
    </location>
</feature>
<evidence type="ECO:0000313" key="5">
    <source>
        <dbReference type="Proteomes" id="UP001500218"/>
    </source>
</evidence>
<dbReference type="RefSeq" id="WP_344129147.1">
    <property type="nucleotide sequence ID" value="NZ_BAAALT010000056.1"/>
</dbReference>
<dbReference type="InterPro" id="IPR025241">
    <property type="entry name" value="DUF4190"/>
</dbReference>
<evidence type="ECO:0000313" key="4">
    <source>
        <dbReference type="EMBL" id="GAA1800342.1"/>
    </source>
</evidence>
<keyword evidence="2" id="KW-0812">Transmembrane</keyword>
<dbReference type="Pfam" id="PF13828">
    <property type="entry name" value="DUF4190"/>
    <property type="match status" value="1"/>
</dbReference>
<feature type="compositionally biased region" description="Low complexity" evidence="1">
    <location>
        <begin position="13"/>
        <end position="32"/>
    </location>
</feature>